<dbReference type="InterPro" id="IPR001628">
    <property type="entry name" value="Znf_hrmn_rcpt"/>
</dbReference>
<dbReference type="FunFam" id="3.30.50.10:FF:000006">
    <property type="entry name" value="Nuclear receptor subfamily 5 group A member"/>
    <property type="match status" value="1"/>
</dbReference>
<dbReference type="InterPro" id="IPR016355">
    <property type="entry name" value="NR5-like"/>
</dbReference>
<feature type="compositionally biased region" description="Low complexity" evidence="11">
    <location>
        <begin position="237"/>
        <end position="270"/>
    </location>
</feature>
<evidence type="ECO:0000259" key="13">
    <source>
        <dbReference type="PROSITE" id="PS51843"/>
    </source>
</evidence>
<keyword evidence="2 10" id="KW-0479">Metal-binding</keyword>
<keyword evidence="8 10" id="KW-0675">Receptor</keyword>
<dbReference type="CDD" id="cd07167">
    <property type="entry name" value="NR_DBD_Lrh-1_like"/>
    <property type="match status" value="1"/>
</dbReference>
<dbReference type="GO" id="GO:0004879">
    <property type="term" value="F:nuclear receptor activity"/>
    <property type="evidence" value="ECO:0007669"/>
    <property type="project" value="InterPro"/>
</dbReference>
<sequence>LLSMSMVGLESATSLGSTVILPPVSASTSKLEDINPHFSTSHHLNNTYHPHHHNIHTLSHHHIINPNQQMLQSYQQQPPQDFYLPPELIQQQQQQQITQQPTGTQRVGNSRRSNANALSPVDQENCPVCGDRVSGYHYGLLTCESCKGFFKRTVQNKKQYQCSADQNCPIDKTCRKRCPHCRFKKCIDRGMKVEAVREDRMRGGRNKFGSYYKRDRAQRMQRIALSSGTNNASVINTSLSPTSTNSSSAGSTTGSFQATSSTTSNTTSTTDGIVNRSTPENSSQLSYFDNTEGKIKQEYDLLIQSPTLSNSTHSSSNVSDFVMHRPTPNYMQSDNIAALLGTNVDPQGNQISNTTFPVYACIKSEHFEPYNQRSNQQTFMENFMPTSQSNVDYSNNGFQNTSIGHISYTNMTPITTIPSNIASSINNASPLLPICPLPTETTIDQVFYSRPKTTNILDELSKSLENCSPVYHLLQKQTNNISDRFQYSVSVIEESLNSLVSWVKHVPYFDKLHMDDQMKLLYSSWSTIHLIDFTFAIINNEVHPELNFDVNGFRMPTAFIGLLGCESLQPKWDELVHRMQSLRFDRYDYTAVKFLALFDESLVYGNGVGLHENLKNIALIKEIHASILYSWVEYKGLSLISENDLRSLFTQIRSLARQAQKFLYTKYQMGQIDCSLLKEMLRSQEDNNPQQAKKRKKKKKKEYKYILTASEKKGI</sequence>
<keyword evidence="14" id="KW-1185">Reference proteome</keyword>
<dbReference type="PRINTS" id="PR00398">
    <property type="entry name" value="STRDHORMONER"/>
</dbReference>
<dbReference type="SUPFAM" id="SSF48508">
    <property type="entry name" value="Nuclear receptor ligand-binding domain"/>
    <property type="match status" value="1"/>
</dbReference>
<comment type="similarity">
    <text evidence="10">Belongs to the nuclear hormone receptor family.</text>
</comment>
<dbReference type="Pfam" id="PF00104">
    <property type="entry name" value="Hormone_recep"/>
    <property type="match status" value="1"/>
</dbReference>
<dbReference type="AlphaFoldDB" id="A0AAF5D011"/>
<evidence type="ECO:0000259" key="12">
    <source>
        <dbReference type="PROSITE" id="PS51030"/>
    </source>
</evidence>
<dbReference type="PROSITE" id="PS51030">
    <property type="entry name" value="NUCLEAR_REC_DBD_2"/>
    <property type="match status" value="1"/>
</dbReference>
<keyword evidence="4 10" id="KW-0862">Zinc</keyword>
<evidence type="ECO:0000313" key="14">
    <source>
        <dbReference type="Proteomes" id="UP000035681"/>
    </source>
</evidence>
<feature type="region of interest" description="Disordered" evidence="11">
    <location>
        <begin position="232"/>
        <end position="286"/>
    </location>
</feature>
<dbReference type="Pfam" id="PF00105">
    <property type="entry name" value="zf-C4"/>
    <property type="match status" value="1"/>
</dbReference>
<feature type="region of interest" description="Disordered" evidence="11">
    <location>
        <begin position="89"/>
        <end position="119"/>
    </location>
</feature>
<dbReference type="GO" id="GO:0008270">
    <property type="term" value="F:zinc ion binding"/>
    <property type="evidence" value="ECO:0007669"/>
    <property type="project" value="UniProtKB-KW"/>
</dbReference>
<keyword evidence="6 10" id="KW-0238">DNA-binding</keyword>
<dbReference type="SMART" id="SM00430">
    <property type="entry name" value="HOLI"/>
    <property type="match status" value="1"/>
</dbReference>
<evidence type="ECO:0000256" key="6">
    <source>
        <dbReference type="ARBA" id="ARBA00023125"/>
    </source>
</evidence>
<dbReference type="PROSITE" id="PS51843">
    <property type="entry name" value="NR_LBD"/>
    <property type="match status" value="1"/>
</dbReference>
<feature type="compositionally biased region" description="Polar residues" evidence="11">
    <location>
        <begin position="271"/>
        <end position="286"/>
    </location>
</feature>
<name>A0AAF5D011_STRER</name>
<dbReference type="InterPro" id="IPR001723">
    <property type="entry name" value="Nuclear_hrmn_rcpt"/>
</dbReference>
<proteinExistence type="inferred from homology"/>
<evidence type="ECO:0000256" key="9">
    <source>
        <dbReference type="ARBA" id="ARBA00023242"/>
    </source>
</evidence>
<feature type="compositionally biased region" description="Low complexity" evidence="11">
    <location>
        <begin position="90"/>
        <end position="105"/>
    </location>
</feature>
<organism evidence="14 15">
    <name type="scientific">Strongyloides stercoralis</name>
    <name type="common">Threadworm</name>
    <dbReference type="NCBI Taxonomy" id="6248"/>
    <lineage>
        <taxon>Eukaryota</taxon>
        <taxon>Metazoa</taxon>
        <taxon>Ecdysozoa</taxon>
        <taxon>Nematoda</taxon>
        <taxon>Chromadorea</taxon>
        <taxon>Rhabditida</taxon>
        <taxon>Tylenchina</taxon>
        <taxon>Panagrolaimomorpha</taxon>
        <taxon>Strongyloidoidea</taxon>
        <taxon>Strongyloididae</taxon>
        <taxon>Strongyloides</taxon>
    </lineage>
</organism>
<feature type="compositionally biased region" description="Polar residues" evidence="11">
    <location>
        <begin position="106"/>
        <end position="117"/>
    </location>
</feature>
<feature type="domain" description="NR LBD" evidence="13">
    <location>
        <begin position="452"/>
        <end position="685"/>
    </location>
</feature>
<reference evidence="15" key="1">
    <citation type="submission" date="2024-02" db="UniProtKB">
        <authorList>
            <consortium name="WormBaseParasite"/>
        </authorList>
    </citation>
    <scope>IDENTIFICATION</scope>
</reference>
<dbReference type="GO" id="GO:0009755">
    <property type="term" value="P:hormone-mediated signaling pathway"/>
    <property type="evidence" value="ECO:0007669"/>
    <property type="project" value="TreeGrafter"/>
</dbReference>
<dbReference type="InterPro" id="IPR013088">
    <property type="entry name" value="Znf_NHR/GATA"/>
</dbReference>
<evidence type="ECO:0000313" key="15">
    <source>
        <dbReference type="WBParaSite" id="TCONS_00004703.p1"/>
    </source>
</evidence>
<dbReference type="GO" id="GO:0009888">
    <property type="term" value="P:tissue development"/>
    <property type="evidence" value="ECO:0007669"/>
    <property type="project" value="TreeGrafter"/>
</dbReference>
<dbReference type="InterPro" id="IPR000536">
    <property type="entry name" value="Nucl_hrmn_rcpt_lig-bd"/>
</dbReference>
<dbReference type="GO" id="GO:0090575">
    <property type="term" value="C:RNA polymerase II transcription regulator complex"/>
    <property type="evidence" value="ECO:0007669"/>
    <property type="project" value="TreeGrafter"/>
</dbReference>
<dbReference type="SMART" id="SM00399">
    <property type="entry name" value="ZnF_C4"/>
    <property type="match status" value="1"/>
</dbReference>
<dbReference type="GO" id="GO:0000978">
    <property type="term" value="F:RNA polymerase II cis-regulatory region sequence-specific DNA binding"/>
    <property type="evidence" value="ECO:0007669"/>
    <property type="project" value="TreeGrafter"/>
</dbReference>
<evidence type="ECO:0000256" key="8">
    <source>
        <dbReference type="ARBA" id="ARBA00023170"/>
    </source>
</evidence>
<dbReference type="Gene3D" id="1.10.565.10">
    <property type="entry name" value="Retinoid X Receptor"/>
    <property type="match status" value="1"/>
</dbReference>
<comment type="subcellular location">
    <subcellularLocation>
        <location evidence="1 10">Nucleus</location>
    </subcellularLocation>
</comment>
<evidence type="ECO:0000256" key="10">
    <source>
        <dbReference type="RuleBase" id="RU004334"/>
    </source>
</evidence>
<dbReference type="PANTHER" id="PTHR24086:SF15">
    <property type="entry name" value="NUCLEAR HORMONE RECEPTOR FTZ-F1"/>
    <property type="match status" value="1"/>
</dbReference>
<dbReference type="Gene3D" id="3.30.50.10">
    <property type="entry name" value="Erythroid Transcription Factor GATA-1, subunit A"/>
    <property type="match status" value="1"/>
</dbReference>
<evidence type="ECO:0000256" key="7">
    <source>
        <dbReference type="ARBA" id="ARBA00023163"/>
    </source>
</evidence>
<evidence type="ECO:0000256" key="11">
    <source>
        <dbReference type="SAM" id="MobiDB-lite"/>
    </source>
</evidence>
<keyword evidence="9 10" id="KW-0539">Nucleus</keyword>
<dbReference type="Proteomes" id="UP000035681">
    <property type="component" value="Unplaced"/>
</dbReference>
<evidence type="ECO:0000256" key="5">
    <source>
        <dbReference type="ARBA" id="ARBA00023015"/>
    </source>
</evidence>
<dbReference type="SUPFAM" id="SSF57716">
    <property type="entry name" value="Glucocorticoid receptor-like (DNA-binding domain)"/>
    <property type="match status" value="1"/>
</dbReference>
<accession>A0AAF5D011</accession>
<dbReference type="WBParaSite" id="TCONS_00004703.p1">
    <property type="protein sequence ID" value="TCONS_00004703.p1"/>
    <property type="gene ID" value="XLOC_002581"/>
</dbReference>
<evidence type="ECO:0000256" key="4">
    <source>
        <dbReference type="ARBA" id="ARBA00022833"/>
    </source>
</evidence>
<dbReference type="PROSITE" id="PS00031">
    <property type="entry name" value="NUCLEAR_REC_DBD_1"/>
    <property type="match status" value="1"/>
</dbReference>
<evidence type="ECO:0000256" key="1">
    <source>
        <dbReference type="ARBA" id="ARBA00004123"/>
    </source>
</evidence>
<protein>
    <submittedName>
        <fullName evidence="15">Nuclear receptor domain-containing protein</fullName>
    </submittedName>
</protein>
<evidence type="ECO:0000256" key="2">
    <source>
        <dbReference type="ARBA" id="ARBA00022723"/>
    </source>
</evidence>
<dbReference type="PRINTS" id="PR00047">
    <property type="entry name" value="STROIDFINGER"/>
</dbReference>
<evidence type="ECO:0000256" key="3">
    <source>
        <dbReference type="ARBA" id="ARBA00022771"/>
    </source>
</evidence>
<feature type="domain" description="Nuclear receptor" evidence="12">
    <location>
        <begin position="123"/>
        <end position="198"/>
    </location>
</feature>
<dbReference type="InterPro" id="IPR035500">
    <property type="entry name" value="NHR-like_dom_sf"/>
</dbReference>
<keyword evidence="5 10" id="KW-0805">Transcription regulation</keyword>
<keyword evidence="7 10" id="KW-0804">Transcription</keyword>
<keyword evidence="3 10" id="KW-0863">Zinc-finger</keyword>
<dbReference type="PANTHER" id="PTHR24086">
    <property type="entry name" value="NUCLEAR RECEPTOR SUBFAMILY 5 GROUP A"/>
    <property type="match status" value="1"/>
</dbReference>